<evidence type="ECO:0000313" key="1">
    <source>
        <dbReference type="EMBL" id="MCG0066021.1"/>
    </source>
</evidence>
<evidence type="ECO:0000313" key="2">
    <source>
        <dbReference type="Proteomes" id="UP001299012"/>
    </source>
</evidence>
<accession>A0ABS9JKC3</accession>
<dbReference type="Proteomes" id="UP001299012">
    <property type="component" value="Unassembled WGS sequence"/>
</dbReference>
<dbReference type="EMBL" id="JAKKZF010000093">
    <property type="protein sequence ID" value="MCG0066021.1"/>
    <property type="molecule type" value="Genomic_DNA"/>
</dbReference>
<proteinExistence type="predicted"/>
<keyword evidence="2" id="KW-1185">Reference proteome</keyword>
<organism evidence="1 2">
    <name type="scientific">Streptomyces tricolor</name>
    <dbReference type="NCBI Taxonomy" id="68277"/>
    <lineage>
        <taxon>Bacteria</taxon>
        <taxon>Bacillati</taxon>
        <taxon>Actinomycetota</taxon>
        <taxon>Actinomycetes</taxon>
        <taxon>Kitasatosporales</taxon>
        <taxon>Streptomycetaceae</taxon>
        <taxon>Streptomyces</taxon>
        <taxon>Streptomyces violaceoruber group</taxon>
    </lineage>
</organism>
<evidence type="ECO:0008006" key="3">
    <source>
        <dbReference type="Google" id="ProtNLM"/>
    </source>
</evidence>
<protein>
    <recommendedName>
        <fullName evidence="3">Transposase</fullName>
    </recommendedName>
</protein>
<sequence length="50" mass="5768">MSQLRQDRILHEARKTADPLRLMRLFGISDTTAMRYISAAHPEKTARLPC</sequence>
<gene>
    <name evidence="1" type="ORF">L0F81_22435</name>
</gene>
<name>A0ABS9JKC3_9ACTN</name>
<reference evidence="1 2" key="1">
    <citation type="submission" date="2022-01" db="EMBL/GenBank/DDBJ databases">
        <title>Draft Genome Sequences of Seven Type Strains of the Genus Streptomyces.</title>
        <authorList>
            <person name="Aziz S."/>
            <person name="Coretto E."/>
            <person name="Chronakova A."/>
            <person name="Sproer C."/>
            <person name="Huber K."/>
            <person name="Nouioui I."/>
            <person name="Gross H."/>
        </authorList>
    </citation>
    <scope>NUCLEOTIDE SEQUENCE [LARGE SCALE GENOMIC DNA]</scope>
    <source>
        <strain evidence="1 2">DSM 41685</strain>
    </source>
</reference>
<dbReference type="RefSeq" id="WP_167403995.1">
    <property type="nucleotide sequence ID" value="NZ_JAKKZF010000093.1"/>
</dbReference>
<comment type="caution">
    <text evidence="1">The sequence shown here is derived from an EMBL/GenBank/DDBJ whole genome shotgun (WGS) entry which is preliminary data.</text>
</comment>